<keyword evidence="5" id="KW-0547">Nucleotide-binding</keyword>
<feature type="transmembrane region" description="Helical" evidence="9">
    <location>
        <begin position="398"/>
        <end position="427"/>
    </location>
</feature>
<keyword evidence="13" id="KW-1185">Reference proteome</keyword>
<gene>
    <name evidence="12" type="ORF">E0D97_17500</name>
</gene>
<evidence type="ECO:0000256" key="1">
    <source>
        <dbReference type="ARBA" id="ARBA00004651"/>
    </source>
</evidence>
<feature type="transmembrane region" description="Helical" evidence="9">
    <location>
        <begin position="166"/>
        <end position="187"/>
    </location>
</feature>
<keyword evidence="2" id="KW-0813">Transport</keyword>
<evidence type="ECO:0000256" key="5">
    <source>
        <dbReference type="ARBA" id="ARBA00022741"/>
    </source>
</evidence>
<evidence type="ECO:0000313" key="13">
    <source>
        <dbReference type="Proteomes" id="UP000291301"/>
    </source>
</evidence>
<dbReference type="Proteomes" id="UP000291301">
    <property type="component" value="Unassembled WGS sequence"/>
</dbReference>
<sequence length="719" mass="78357">MEAGELHESPVQTVEFRDAVQAIAGYFNRPSSLTVLFDGVPAPEERLQLEDVERVARRAGLAVVRMSGDALRPGRLELPAIFELSDGRFLPVVAEPHPGHLEIPTAGAIEGYEASFDDLRRLGIDRAFVFSVAYSNAAERAELGEAEEMERPHWLYATLAPFWRSYVAVAVAAFFINLMALASPIFIMNVYDRILPNKATSSLLVLAVGVGLAVLFDLLLKAARASIIDSTGRAVDVKLSYALFEKVMFTSLSAYPASTGEYANRIGQYEFVREFFTSNTIATFIDACFMFVFLFVIYLVAGWLFVIPLGAFFLAVGIGLVAQYRIGKRVSRAANEAAQRQSLLVETISTIETVKSLRAEVPLLRKWSELTKRSSKTGEEIKQLSSGATHSTQFVQQFVTILVVIAGAFEFAAGHITTGAIIATVMLSSRTVGSLSQTALTLARFRQASLSLRILNGIMQQAEDRPSTVGFVNRQVTTGDLAFRGVGFQYPRSDAWVLRDLNISIKSGERVGIIGRIGSGKTTVGRLLCGLYTAQEGRVLLDGIDLKQFHPAEVRSAVSFVGQSIDLFSGTLKENLLLGREDATDEEIVSAARRTGVDEMAAQHPRGYDLAVGERGSSLSGGQRQAVALTRLLLTRPKIVFLDEPSGAMDMASEKQLINTLRVALEPEVTLLISTHRYSLLELVDRLVVLDRGKIIADGPKAKVLEALSARAEGAQTKG</sequence>
<feature type="domain" description="ABC transporter" evidence="10">
    <location>
        <begin position="476"/>
        <end position="717"/>
    </location>
</feature>
<dbReference type="InterPro" id="IPR036640">
    <property type="entry name" value="ABC1_TM_sf"/>
</dbReference>
<keyword evidence="6" id="KW-0067">ATP-binding</keyword>
<dbReference type="GO" id="GO:0005524">
    <property type="term" value="F:ATP binding"/>
    <property type="evidence" value="ECO:0007669"/>
    <property type="project" value="UniProtKB-KW"/>
</dbReference>
<organism evidence="12 13">
    <name type="scientific">Oricola cellulosilytica</name>
    <dbReference type="NCBI Taxonomy" id="1429082"/>
    <lineage>
        <taxon>Bacteria</taxon>
        <taxon>Pseudomonadati</taxon>
        <taxon>Pseudomonadota</taxon>
        <taxon>Alphaproteobacteria</taxon>
        <taxon>Hyphomicrobiales</taxon>
        <taxon>Ahrensiaceae</taxon>
        <taxon>Oricola</taxon>
    </lineage>
</organism>
<dbReference type="Pfam" id="PF00005">
    <property type="entry name" value="ABC_tran"/>
    <property type="match status" value="1"/>
</dbReference>
<dbReference type="SMART" id="SM00382">
    <property type="entry name" value="AAA"/>
    <property type="match status" value="1"/>
</dbReference>
<comment type="caution">
    <text evidence="12">The sequence shown here is derived from an EMBL/GenBank/DDBJ whole genome shotgun (WGS) entry which is preliminary data.</text>
</comment>
<dbReference type="SUPFAM" id="SSF90123">
    <property type="entry name" value="ABC transporter transmembrane region"/>
    <property type="match status" value="1"/>
</dbReference>
<feature type="transmembrane region" description="Helical" evidence="9">
    <location>
        <begin position="275"/>
        <end position="297"/>
    </location>
</feature>
<reference evidence="12 13" key="1">
    <citation type="journal article" date="2015" name="Antonie Van Leeuwenhoek">
        <title>Oricola cellulosilytica gen. nov., sp. nov., a cellulose-degrading bacterium of the family Phyllobacteriaceae isolated from surface seashore water, and emended descriptions of Mesorhizobium loti and Phyllobacterium myrsinacearum.</title>
        <authorList>
            <person name="Hameed A."/>
            <person name="Shahina M."/>
            <person name="Lai W.A."/>
            <person name="Lin S.Y."/>
            <person name="Young L.S."/>
            <person name="Liu Y.C."/>
            <person name="Hsu Y.H."/>
            <person name="Young C.C."/>
        </authorList>
    </citation>
    <scope>NUCLEOTIDE SEQUENCE [LARGE SCALE GENOMIC DNA]</scope>
    <source>
        <strain evidence="12 13">KCTC 52183</strain>
    </source>
</reference>
<dbReference type="Gene3D" id="3.90.70.10">
    <property type="entry name" value="Cysteine proteinases"/>
    <property type="match status" value="1"/>
</dbReference>
<dbReference type="EMBL" id="SJST01000010">
    <property type="protein sequence ID" value="TCD11323.1"/>
    <property type="molecule type" value="Genomic_DNA"/>
</dbReference>
<evidence type="ECO:0000259" key="10">
    <source>
        <dbReference type="PROSITE" id="PS50893"/>
    </source>
</evidence>
<keyword evidence="3" id="KW-1003">Cell membrane</keyword>
<accession>A0A4R0P3A4</accession>
<evidence type="ECO:0000256" key="9">
    <source>
        <dbReference type="SAM" id="Phobius"/>
    </source>
</evidence>
<dbReference type="InterPro" id="IPR003593">
    <property type="entry name" value="AAA+_ATPase"/>
</dbReference>
<dbReference type="NCBIfam" id="TIGR03375">
    <property type="entry name" value="type_I_sec_LssB"/>
    <property type="match status" value="1"/>
</dbReference>
<keyword evidence="4 9" id="KW-0812">Transmembrane</keyword>
<dbReference type="PANTHER" id="PTHR43394:SF1">
    <property type="entry name" value="ATP-BINDING CASSETTE SUB-FAMILY B MEMBER 10, MITOCHONDRIAL"/>
    <property type="match status" value="1"/>
</dbReference>
<dbReference type="InterPro" id="IPR027417">
    <property type="entry name" value="P-loop_NTPase"/>
</dbReference>
<dbReference type="GO" id="GO:0016887">
    <property type="term" value="F:ATP hydrolysis activity"/>
    <property type="evidence" value="ECO:0007669"/>
    <property type="project" value="InterPro"/>
</dbReference>
<proteinExistence type="predicted"/>
<dbReference type="GO" id="GO:0015421">
    <property type="term" value="F:ABC-type oligopeptide transporter activity"/>
    <property type="evidence" value="ECO:0007669"/>
    <property type="project" value="TreeGrafter"/>
</dbReference>
<dbReference type="Pfam" id="PF00664">
    <property type="entry name" value="ABC_membrane"/>
    <property type="match status" value="1"/>
</dbReference>
<dbReference type="OrthoDB" id="9787557at2"/>
<dbReference type="FunFam" id="3.40.50.300:FF:000299">
    <property type="entry name" value="ABC transporter ATP-binding protein/permease"/>
    <property type="match status" value="1"/>
</dbReference>
<dbReference type="PROSITE" id="PS50893">
    <property type="entry name" value="ABC_TRANSPORTER_2"/>
    <property type="match status" value="1"/>
</dbReference>
<evidence type="ECO:0000256" key="8">
    <source>
        <dbReference type="ARBA" id="ARBA00023136"/>
    </source>
</evidence>
<comment type="subcellular location">
    <subcellularLocation>
        <location evidence="1">Cell membrane</location>
        <topology evidence="1">Multi-pass membrane protein</topology>
    </subcellularLocation>
</comment>
<dbReference type="GO" id="GO:0005886">
    <property type="term" value="C:plasma membrane"/>
    <property type="evidence" value="ECO:0007669"/>
    <property type="project" value="UniProtKB-SubCell"/>
</dbReference>
<dbReference type="Gene3D" id="3.40.50.300">
    <property type="entry name" value="P-loop containing nucleotide triphosphate hydrolases"/>
    <property type="match status" value="1"/>
</dbReference>
<keyword evidence="7 9" id="KW-1133">Transmembrane helix</keyword>
<dbReference type="InterPro" id="IPR011527">
    <property type="entry name" value="ABC1_TM_dom"/>
</dbReference>
<evidence type="ECO:0000256" key="7">
    <source>
        <dbReference type="ARBA" id="ARBA00022989"/>
    </source>
</evidence>
<dbReference type="InterPro" id="IPR003439">
    <property type="entry name" value="ABC_transporter-like_ATP-bd"/>
</dbReference>
<dbReference type="Gene3D" id="1.20.1560.10">
    <property type="entry name" value="ABC transporter type 1, transmembrane domain"/>
    <property type="match status" value="1"/>
</dbReference>
<name>A0A4R0P3A4_9HYPH</name>
<dbReference type="CDD" id="cd18587">
    <property type="entry name" value="ABC_6TM_LapB_like"/>
    <property type="match status" value="1"/>
</dbReference>
<evidence type="ECO:0000256" key="6">
    <source>
        <dbReference type="ARBA" id="ARBA00022840"/>
    </source>
</evidence>
<dbReference type="InterPro" id="IPR017750">
    <property type="entry name" value="ATPase_T1SS"/>
</dbReference>
<feature type="transmembrane region" description="Helical" evidence="9">
    <location>
        <begin position="303"/>
        <end position="322"/>
    </location>
</feature>
<dbReference type="InterPro" id="IPR039421">
    <property type="entry name" value="Type_1_exporter"/>
</dbReference>
<feature type="domain" description="ABC transmembrane type-1" evidence="11">
    <location>
        <begin position="167"/>
        <end position="447"/>
    </location>
</feature>
<evidence type="ECO:0000313" key="12">
    <source>
        <dbReference type="EMBL" id="TCD11323.1"/>
    </source>
</evidence>
<protein>
    <submittedName>
        <fullName evidence="12">Type I secretion system permease/ATPase</fullName>
    </submittedName>
</protein>
<dbReference type="PANTHER" id="PTHR43394">
    <property type="entry name" value="ATP-DEPENDENT PERMEASE MDL1, MITOCHONDRIAL"/>
    <property type="match status" value="1"/>
</dbReference>
<evidence type="ECO:0000256" key="4">
    <source>
        <dbReference type="ARBA" id="ARBA00022692"/>
    </source>
</evidence>
<evidence type="ECO:0000256" key="3">
    <source>
        <dbReference type="ARBA" id="ARBA00022475"/>
    </source>
</evidence>
<dbReference type="AlphaFoldDB" id="A0A4R0P3A4"/>
<dbReference type="SUPFAM" id="SSF52540">
    <property type="entry name" value="P-loop containing nucleoside triphosphate hydrolases"/>
    <property type="match status" value="1"/>
</dbReference>
<evidence type="ECO:0000256" key="2">
    <source>
        <dbReference type="ARBA" id="ARBA00022448"/>
    </source>
</evidence>
<evidence type="ECO:0000259" key="11">
    <source>
        <dbReference type="PROSITE" id="PS50929"/>
    </source>
</evidence>
<keyword evidence="8 9" id="KW-0472">Membrane</keyword>
<dbReference type="PROSITE" id="PS50929">
    <property type="entry name" value="ABC_TM1F"/>
    <property type="match status" value="1"/>
</dbReference>
<feature type="transmembrane region" description="Helical" evidence="9">
    <location>
        <begin position="199"/>
        <end position="220"/>
    </location>
</feature>